<evidence type="ECO:0000313" key="2">
    <source>
        <dbReference type="EMBL" id="CAA2977960.1"/>
    </source>
</evidence>
<feature type="domain" description="DUF4216" evidence="1">
    <location>
        <begin position="135"/>
        <end position="206"/>
    </location>
</feature>
<keyword evidence="3" id="KW-1185">Reference proteome</keyword>
<evidence type="ECO:0000259" key="1">
    <source>
        <dbReference type="Pfam" id="PF13952"/>
    </source>
</evidence>
<dbReference type="Gramene" id="OE9A044923T1">
    <property type="protein sequence ID" value="OE9A044923C1"/>
    <property type="gene ID" value="OE9A044923"/>
</dbReference>
<comment type="caution">
    <text evidence="2">The sequence shown here is derived from an EMBL/GenBank/DDBJ whole genome shotgun (WGS) entry which is preliminary data.</text>
</comment>
<organism evidence="2 3">
    <name type="scientific">Olea europaea subsp. europaea</name>
    <dbReference type="NCBI Taxonomy" id="158383"/>
    <lineage>
        <taxon>Eukaryota</taxon>
        <taxon>Viridiplantae</taxon>
        <taxon>Streptophyta</taxon>
        <taxon>Embryophyta</taxon>
        <taxon>Tracheophyta</taxon>
        <taxon>Spermatophyta</taxon>
        <taxon>Magnoliopsida</taxon>
        <taxon>eudicotyledons</taxon>
        <taxon>Gunneridae</taxon>
        <taxon>Pentapetalae</taxon>
        <taxon>asterids</taxon>
        <taxon>lamiids</taxon>
        <taxon>Lamiales</taxon>
        <taxon>Oleaceae</taxon>
        <taxon>Oleeae</taxon>
        <taxon>Olea</taxon>
    </lineage>
</organism>
<dbReference type="InterPro" id="IPR025312">
    <property type="entry name" value="DUF4216"/>
</dbReference>
<dbReference type="PANTHER" id="PTHR48258:SF4">
    <property type="entry name" value="DUF4216 DOMAIN-CONTAINING PROTEIN"/>
    <property type="match status" value="1"/>
</dbReference>
<accession>A0A8S0RF44</accession>
<sequence>MTNEEFKAAATYVPFNCEEVTPFIAMFDKHMRMLHPQISDAQFDGLQEENIPCWLKEYISFVLNDHDEVDNCIKALAMGPSRRVNYYNGYFVNGFKFHTLDYGSHKTTMNSGVSVLGSCHNDYERDYYGMLTEKLELDYLGDVENKVTLFKCDWFDINGGVRVLRRFGLVELNHKKKLQTNDVFILAQQVYYTCFPTNARDRLDWWTIVKTKARNVPNIQGIISKNEECNVWV</sequence>
<dbReference type="EMBL" id="CACTIH010003614">
    <property type="protein sequence ID" value="CAA2977960.1"/>
    <property type="molecule type" value="Genomic_DNA"/>
</dbReference>
<name>A0A8S0RF44_OLEEU</name>
<dbReference type="OrthoDB" id="912978at2759"/>
<reference evidence="2 3" key="1">
    <citation type="submission" date="2019-12" db="EMBL/GenBank/DDBJ databases">
        <authorList>
            <person name="Alioto T."/>
            <person name="Alioto T."/>
            <person name="Gomez Garrido J."/>
        </authorList>
    </citation>
    <scope>NUCLEOTIDE SEQUENCE [LARGE SCALE GENOMIC DNA]</scope>
</reference>
<proteinExistence type="predicted"/>
<dbReference type="Proteomes" id="UP000594638">
    <property type="component" value="Unassembled WGS sequence"/>
</dbReference>
<dbReference type="PANTHER" id="PTHR48258">
    <property type="entry name" value="DUF4218 DOMAIN-CONTAINING PROTEIN-RELATED"/>
    <property type="match status" value="1"/>
</dbReference>
<evidence type="ECO:0000313" key="3">
    <source>
        <dbReference type="Proteomes" id="UP000594638"/>
    </source>
</evidence>
<dbReference type="Pfam" id="PF13952">
    <property type="entry name" value="DUF4216"/>
    <property type="match status" value="1"/>
</dbReference>
<protein>
    <recommendedName>
        <fullName evidence="1">DUF4216 domain-containing protein</fullName>
    </recommendedName>
</protein>
<dbReference type="AlphaFoldDB" id="A0A8S0RF44"/>
<gene>
    <name evidence="2" type="ORF">OLEA9_A044923</name>
</gene>